<keyword evidence="3" id="KW-1185">Reference proteome</keyword>
<evidence type="ECO:0000313" key="3">
    <source>
        <dbReference type="Proteomes" id="UP000271624"/>
    </source>
</evidence>
<dbReference type="InterPro" id="IPR024385">
    <property type="entry name" value="DUF3854"/>
</dbReference>
<dbReference type="AlphaFoldDB" id="A0A433VDA3"/>
<gene>
    <name evidence="2" type="ORF">DSM106972_049410</name>
</gene>
<proteinExistence type="predicted"/>
<reference evidence="2" key="1">
    <citation type="submission" date="2018-12" db="EMBL/GenBank/DDBJ databases">
        <authorList>
            <person name="Will S."/>
            <person name="Neumann-Schaal M."/>
            <person name="Henke P."/>
        </authorList>
    </citation>
    <scope>NUCLEOTIDE SEQUENCE</scope>
    <source>
        <strain evidence="2">PCC 7102</strain>
    </source>
</reference>
<dbReference type="Pfam" id="PF12965">
    <property type="entry name" value="DUF3854"/>
    <property type="match status" value="1"/>
</dbReference>
<feature type="domain" description="DUF3854" evidence="1">
    <location>
        <begin position="154"/>
        <end position="280"/>
    </location>
</feature>
<dbReference type="Proteomes" id="UP000271624">
    <property type="component" value="Unassembled WGS sequence"/>
</dbReference>
<dbReference type="InterPro" id="IPR027417">
    <property type="entry name" value="P-loop_NTPase"/>
</dbReference>
<protein>
    <recommendedName>
        <fullName evidence="1">DUF3854 domain-containing protein</fullName>
    </recommendedName>
</protein>
<dbReference type="RefSeq" id="WP_127083276.1">
    <property type="nucleotide sequence ID" value="NZ_RSCL01000012.1"/>
</dbReference>
<evidence type="ECO:0000313" key="2">
    <source>
        <dbReference type="EMBL" id="RUT04027.1"/>
    </source>
</evidence>
<dbReference type="PANTHER" id="PTHR34985">
    <property type="entry name" value="SLR0554 PROTEIN"/>
    <property type="match status" value="1"/>
</dbReference>
<reference evidence="2" key="2">
    <citation type="journal article" date="2019" name="Genome Biol. Evol.">
        <title>Day and night: Metabolic profiles and evolutionary relationships of six axenic non-marine cyanobacteria.</title>
        <authorList>
            <person name="Will S.E."/>
            <person name="Henke P."/>
            <person name="Boedeker C."/>
            <person name="Huang S."/>
            <person name="Brinkmann H."/>
            <person name="Rohde M."/>
            <person name="Jarek M."/>
            <person name="Friedl T."/>
            <person name="Seufert S."/>
            <person name="Schumacher M."/>
            <person name="Overmann J."/>
            <person name="Neumann-Schaal M."/>
            <person name="Petersen J."/>
        </authorList>
    </citation>
    <scope>NUCLEOTIDE SEQUENCE [LARGE SCALE GENOMIC DNA]</scope>
    <source>
        <strain evidence="2">PCC 7102</strain>
    </source>
</reference>
<dbReference type="SUPFAM" id="SSF52540">
    <property type="entry name" value="P-loop containing nucleoside triphosphate hydrolases"/>
    <property type="match status" value="1"/>
</dbReference>
<name>A0A433VDA3_9CYAN</name>
<accession>A0A433VDA3</accession>
<sequence>MNAICIDEKNFQPQHFTEWLNSSVDKEIIALNVISLSGTTPYEYLLYSSSISRRNDGRLRDKDLKKYRHIEYGGWWCNGIDPLNNYNPMMWGCFKPDKPRRDYEKIHKFIKYEHPYKEVTRAFFLQVPKRIWEKVSERCGIPITEDDWQQEHGFWYWVWRRNVPVVIAEGAKKAACLLTAGYAAIAIPGVNGGYRTPKDEAGNVIGNPFLIPDLKHFATLDRQITICFDQDEKPETVQRVRTATQRMGKLLAYSGCEVKVIDLPRPTKGVDDFIFAQGEEEFETLYDKADTLEMWQVNLFTLLTYKPAMAFEQKYLGQISIPEAEKLIILQSAKGTGKTEWLTSEVAKAHEQNRRVLIITHRIQLGEALCERFGVNYVTKVHSSGTGDLLGYGVCIDSLHHNSQARFNPSDWYNDTVIIDECDQVFWHLLNSSTEVAKHRVSVLKNLQLLIQNVLSSPKGKIYLASADVSDCDADYVLSLAGEIQVKPFVILNNYRHVAGNCYSYDGTNPKNLVAALDKAISKGGHHLLCCSAQKAKSKWGTQALEQRFRRKFPHLRILRIDSESVADPEHPAYGCIAHLNSILCEYDLVIASPSLETGVSIDIQGHFNAVWGIFQGVQSANSARQMLARLRETVDRHVWVRTCGMGFVGNGAASLGVLLASQHVATRANIALLSEADNADYSCIDENFQPESLQTWGKRACVINAQMRCYRESVLKGLEEDGYTIIDVEDIELEESERVFESVKVASLELHTSECRAVEAAEDISDDQLKKLKDKRAKTTTERQQQRKAVLKELYGINVTTSLVWKDSDGWYPQLRLHYFLTLGREHLAQRDVTTAKAQIDLGENAVWKPDFNRGQLLPVVSLLENLNISYFLTPGIMFRGSDPQLQQFKALAVQHRYIIRNYLGVSISNRLGAITIVQKILSKLGLGLSYVGRFGSRGRRERVYRFVEPKDERDIIFATWEKRYALGVQH</sequence>
<evidence type="ECO:0000259" key="1">
    <source>
        <dbReference type="Pfam" id="PF12965"/>
    </source>
</evidence>
<organism evidence="2 3">
    <name type="scientific">Dulcicalothrix desertica PCC 7102</name>
    <dbReference type="NCBI Taxonomy" id="232991"/>
    <lineage>
        <taxon>Bacteria</taxon>
        <taxon>Bacillati</taxon>
        <taxon>Cyanobacteriota</taxon>
        <taxon>Cyanophyceae</taxon>
        <taxon>Nostocales</taxon>
        <taxon>Calotrichaceae</taxon>
        <taxon>Dulcicalothrix</taxon>
    </lineage>
</organism>
<dbReference type="EMBL" id="RSCL01000012">
    <property type="protein sequence ID" value="RUT04027.1"/>
    <property type="molecule type" value="Genomic_DNA"/>
</dbReference>
<dbReference type="InterPro" id="IPR049996">
    <property type="entry name" value="Slr7037-like"/>
</dbReference>
<dbReference type="OrthoDB" id="473036at2"/>
<dbReference type="Gene3D" id="3.40.1360.10">
    <property type="match status" value="1"/>
</dbReference>
<dbReference type="NCBIfam" id="NF042913">
    <property type="entry name" value="CyRepA1"/>
    <property type="match status" value="1"/>
</dbReference>
<dbReference type="CDD" id="cd01029">
    <property type="entry name" value="TOPRIM_primases"/>
    <property type="match status" value="1"/>
</dbReference>
<comment type="caution">
    <text evidence="2">The sequence shown here is derived from an EMBL/GenBank/DDBJ whole genome shotgun (WGS) entry which is preliminary data.</text>
</comment>
<dbReference type="PANTHER" id="PTHR34985:SF1">
    <property type="entry name" value="SLR0554 PROTEIN"/>
    <property type="match status" value="1"/>
</dbReference>
<dbReference type="InterPro" id="IPR034154">
    <property type="entry name" value="TOPRIM_DnaG/twinkle"/>
</dbReference>